<proteinExistence type="predicted"/>
<evidence type="ECO:0000256" key="1">
    <source>
        <dbReference type="SAM" id="MobiDB-lite"/>
    </source>
</evidence>
<dbReference type="EMBL" id="KE720780">
    <property type="protein sequence ID" value="ERF76057.1"/>
    <property type="molecule type" value="Genomic_DNA"/>
</dbReference>
<evidence type="ECO:0000313" key="2">
    <source>
        <dbReference type="EMBL" id="ERF76057.1"/>
    </source>
</evidence>
<dbReference type="OrthoDB" id="5244639at2759"/>
<keyword evidence="3" id="KW-1185">Reference proteome</keyword>
<dbReference type="Proteomes" id="UP000019373">
    <property type="component" value="Unassembled WGS sequence"/>
</dbReference>
<accession>U1GEK1</accession>
<dbReference type="HOGENOM" id="CLU_1481978_0_0_1"/>
<evidence type="ECO:0000313" key="3">
    <source>
        <dbReference type="Proteomes" id="UP000019373"/>
    </source>
</evidence>
<reference evidence="3" key="1">
    <citation type="journal article" date="2014" name="BMC Genomics">
        <title>Genome characteristics reveal the impact of lichenization on lichen-forming fungus Endocarpon pusillum Hedwig (Verrucariales, Ascomycota).</title>
        <authorList>
            <person name="Wang Y.-Y."/>
            <person name="Liu B."/>
            <person name="Zhang X.-Y."/>
            <person name="Zhou Q.-M."/>
            <person name="Zhang T."/>
            <person name="Li H."/>
            <person name="Yu Y.-F."/>
            <person name="Zhang X.-L."/>
            <person name="Hao X.-Y."/>
            <person name="Wang M."/>
            <person name="Wang L."/>
            <person name="Wei J.-C."/>
        </authorList>
    </citation>
    <scope>NUCLEOTIDE SEQUENCE [LARGE SCALE GENOMIC DNA]</scope>
    <source>
        <strain evidence="3">Z07020 / HMAS-L-300199</strain>
    </source>
</reference>
<organism evidence="2 3">
    <name type="scientific">Endocarpon pusillum (strain Z07020 / HMAS-L-300199)</name>
    <name type="common">Lichen-forming fungus</name>
    <dbReference type="NCBI Taxonomy" id="1263415"/>
    <lineage>
        <taxon>Eukaryota</taxon>
        <taxon>Fungi</taxon>
        <taxon>Dikarya</taxon>
        <taxon>Ascomycota</taxon>
        <taxon>Pezizomycotina</taxon>
        <taxon>Eurotiomycetes</taxon>
        <taxon>Chaetothyriomycetidae</taxon>
        <taxon>Verrucariales</taxon>
        <taxon>Verrucariaceae</taxon>
        <taxon>Endocarpon</taxon>
    </lineage>
</organism>
<dbReference type="AlphaFoldDB" id="U1GEK1"/>
<name>U1GEK1_ENDPU</name>
<feature type="compositionally biased region" description="Basic and acidic residues" evidence="1">
    <location>
        <begin position="65"/>
        <end position="77"/>
    </location>
</feature>
<dbReference type="RefSeq" id="XP_007786523.1">
    <property type="nucleotide sequence ID" value="XM_007788333.1"/>
</dbReference>
<feature type="region of interest" description="Disordered" evidence="1">
    <location>
        <begin position="1"/>
        <end position="160"/>
    </location>
</feature>
<dbReference type="GeneID" id="19236447"/>
<gene>
    <name evidence="2" type="ORF">EPUS_01390</name>
</gene>
<feature type="compositionally biased region" description="Gly residues" evidence="1">
    <location>
        <begin position="113"/>
        <end position="129"/>
    </location>
</feature>
<feature type="compositionally biased region" description="Basic and acidic residues" evidence="1">
    <location>
        <begin position="103"/>
        <end position="112"/>
    </location>
</feature>
<protein>
    <submittedName>
        <fullName evidence="2">Uncharacterized protein</fullName>
    </submittedName>
</protein>
<sequence length="182" mass="19709">MDEYFESRNGNHGPKQPGGPSDKTRSWVNSQASDPPDLPPGEGTILDGEKPSSVALFGENVGGEGRGEERRRPSKKDSYRRRSKHVTSPDPEERRSSRRKESRRTTAEREDVGGGGGVRSGSGSGGDGGVYTSKHRSSRRREMEYDAYADGGPAAGGMRTFDGRPAVANKRNSILGRWGGFL</sequence>